<reference evidence="2" key="1">
    <citation type="submission" date="2016-10" db="EMBL/GenBank/DDBJ databases">
        <authorList>
            <person name="Varghese N."/>
            <person name="Submissions S."/>
        </authorList>
    </citation>
    <scope>NUCLEOTIDE SEQUENCE [LARGE SCALE GENOMIC DNA]</scope>
    <source>
        <strain evidence="2">DSM 45419</strain>
    </source>
</reference>
<sequence>MDEEMTITVDSEDYVLRPEGDSLKVGRRMGGDTAWLDDVELASLPADARIALDRGNTSDPALMLALRGVVAAEVGRGG</sequence>
<dbReference type="AlphaFoldDB" id="A0A1G9PV58"/>
<keyword evidence="2" id="KW-1185">Reference proteome</keyword>
<evidence type="ECO:0000313" key="2">
    <source>
        <dbReference type="Proteomes" id="UP000198680"/>
    </source>
</evidence>
<dbReference type="STRING" id="1137991.SAMN05660642_01370"/>
<evidence type="ECO:0000313" key="1">
    <source>
        <dbReference type="EMBL" id="SDM02371.1"/>
    </source>
</evidence>
<dbReference type="OrthoDB" id="5194194at2"/>
<gene>
    <name evidence="1" type="ORF">SAMN05660642_01370</name>
</gene>
<protein>
    <submittedName>
        <fullName evidence="1">Uncharacterized protein</fullName>
    </submittedName>
</protein>
<organism evidence="1 2">
    <name type="scientific">Geodermatophilus siccatus</name>
    <dbReference type="NCBI Taxonomy" id="1137991"/>
    <lineage>
        <taxon>Bacteria</taxon>
        <taxon>Bacillati</taxon>
        <taxon>Actinomycetota</taxon>
        <taxon>Actinomycetes</taxon>
        <taxon>Geodermatophilales</taxon>
        <taxon>Geodermatophilaceae</taxon>
        <taxon>Geodermatophilus</taxon>
    </lineage>
</organism>
<dbReference type="Proteomes" id="UP000198680">
    <property type="component" value="Unassembled WGS sequence"/>
</dbReference>
<accession>A0A1G9PV58</accession>
<name>A0A1G9PV58_9ACTN</name>
<dbReference type="EMBL" id="FNHE01000003">
    <property type="protein sequence ID" value="SDM02371.1"/>
    <property type="molecule type" value="Genomic_DNA"/>
</dbReference>
<dbReference type="RefSeq" id="WP_091215549.1">
    <property type="nucleotide sequence ID" value="NZ_FNHE01000003.1"/>
</dbReference>
<proteinExistence type="predicted"/>